<keyword evidence="5 6" id="KW-0472">Membrane</keyword>
<protein>
    <submittedName>
        <fullName evidence="8">Membrane protease subunit HflK</fullName>
    </submittedName>
</protein>
<dbReference type="SMART" id="SM00244">
    <property type="entry name" value="PHB"/>
    <property type="match status" value="1"/>
</dbReference>
<keyword evidence="8" id="KW-0645">Protease</keyword>
<gene>
    <name evidence="8" type="ORF">OMM_10766</name>
</gene>
<feature type="transmembrane region" description="Helical" evidence="6">
    <location>
        <begin position="86"/>
        <end position="107"/>
    </location>
</feature>
<dbReference type="GO" id="GO:0016020">
    <property type="term" value="C:membrane"/>
    <property type="evidence" value="ECO:0007669"/>
    <property type="project" value="UniProtKB-SubCell"/>
</dbReference>
<evidence type="ECO:0000256" key="4">
    <source>
        <dbReference type="ARBA" id="ARBA00022989"/>
    </source>
</evidence>
<dbReference type="AlphaFoldDB" id="A0A1V1P005"/>
<feature type="transmembrane region" description="Helical" evidence="6">
    <location>
        <begin position="27"/>
        <end position="44"/>
    </location>
</feature>
<proteinExistence type="inferred from homology"/>
<evidence type="ECO:0000256" key="1">
    <source>
        <dbReference type="ARBA" id="ARBA00004167"/>
    </source>
</evidence>
<reference evidence="9" key="1">
    <citation type="submission" date="2012-11" db="EMBL/GenBank/DDBJ databases">
        <authorList>
            <person name="Lucero-Rivera Y.E."/>
            <person name="Tovar-Ramirez D."/>
        </authorList>
    </citation>
    <scope>NUCLEOTIDE SEQUENCE [LARGE SCALE GENOMIC DNA]</scope>
    <source>
        <strain evidence="9">Araruama</strain>
    </source>
</reference>
<dbReference type="InterPro" id="IPR001107">
    <property type="entry name" value="Band_7"/>
</dbReference>
<dbReference type="Gene3D" id="3.30.479.30">
    <property type="entry name" value="Band 7 domain"/>
    <property type="match status" value="1"/>
</dbReference>
<feature type="domain" description="Band 7" evidence="7">
    <location>
        <begin position="102"/>
        <end position="282"/>
    </location>
</feature>
<organism evidence="8 9">
    <name type="scientific">Candidatus Magnetoglobus multicellularis str. Araruama</name>
    <dbReference type="NCBI Taxonomy" id="890399"/>
    <lineage>
        <taxon>Bacteria</taxon>
        <taxon>Pseudomonadati</taxon>
        <taxon>Thermodesulfobacteriota</taxon>
        <taxon>Desulfobacteria</taxon>
        <taxon>Desulfobacterales</taxon>
        <taxon>Desulfobacteraceae</taxon>
        <taxon>Candidatus Magnetoglobus</taxon>
    </lineage>
</organism>
<comment type="subcellular location">
    <subcellularLocation>
        <location evidence="1">Membrane</location>
        <topology evidence="1">Single-pass membrane protein</topology>
    </subcellularLocation>
</comment>
<comment type="caution">
    <text evidence="8">The sequence shown here is derived from an EMBL/GenBank/DDBJ whole genome shotgun (WGS) entry which is preliminary data.</text>
</comment>
<dbReference type="PANTHER" id="PTHR43327">
    <property type="entry name" value="STOMATIN-LIKE PROTEIN 2, MITOCHONDRIAL"/>
    <property type="match status" value="1"/>
</dbReference>
<evidence type="ECO:0000256" key="6">
    <source>
        <dbReference type="SAM" id="Phobius"/>
    </source>
</evidence>
<sequence length="383" mass="43650">MAATLITGLALLLYPMGINLDRLVAGLIAGLILTYAIDTFVNVSRMRQSKDQTFSIVRSIGMTLVQFWNYLENLPRQSHAARIRNALVGMVVCCSIAAYATTGIYWVDYKEQACVERLGERLPPVGPGAHLGWPWPFERVRKQDVTTIQEVHIGNITINKTRPLLWTKKHGIEEPFISGDQNFIYPYVSIHYKINDVQLFIYENSEPVKLLEELSYQTLTQLLATHTFDHITGSHRNTIVKNMQNLLQTRLDTSKTGIQVLSVHFKDVHPPISVADAFERVVASYQYKQNQVNRALGYENSVVPDARGKASKIMADAHTYQLERHQFAKSSTNRFLAIYPDTPEKKVIVKKQAYYKNIKESLVNKPLILIDSVLDPPDYWMEN</sequence>
<dbReference type="InterPro" id="IPR036013">
    <property type="entry name" value="Band_7/SPFH_dom_sf"/>
</dbReference>
<dbReference type="CDD" id="cd03404">
    <property type="entry name" value="SPFH_HflK"/>
    <property type="match status" value="1"/>
</dbReference>
<dbReference type="PANTHER" id="PTHR43327:SF2">
    <property type="entry name" value="MODULATOR OF FTSH PROTEASE HFLK"/>
    <property type="match status" value="1"/>
</dbReference>
<dbReference type="GO" id="GO:0008233">
    <property type="term" value="F:peptidase activity"/>
    <property type="evidence" value="ECO:0007669"/>
    <property type="project" value="UniProtKB-KW"/>
</dbReference>
<name>A0A1V1P005_9BACT</name>
<accession>A0A1V1P005</accession>
<keyword evidence="8" id="KW-0378">Hydrolase</keyword>
<dbReference type="Proteomes" id="UP000189670">
    <property type="component" value="Unassembled WGS sequence"/>
</dbReference>
<evidence type="ECO:0000313" key="9">
    <source>
        <dbReference type="Proteomes" id="UP000189670"/>
    </source>
</evidence>
<evidence type="ECO:0000313" key="8">
    <source>
        <dbReference type="EMBL" id="ETR68199.1"/>
    </source>
</evidence>
<comment type="similarity">
    <text evidence="2">Belongs to the band 7/mec-2 family. HflK subfamily.</text>
</comment>
<dbReference type="Pfam" id="PF01145">
    <property type="entry name" value="Band_7"/>
    <property type="match status" value="1"/>
</dbReference>
<dbReference type="EMBL" id="ATBP01001037">
    <property type="protein sequence ID" value="ETR68199.1"/>
    <property type="molecule type" value="Genomic_DNA"/>
</dbReference>
<dbReference type="GO" id="GO:0006508">
    <property type="term" value="P:proteolysis"/>
    <property type="evidence" value="ECO:0007669"/>
    <property type="project" value="UniProtKB-KW"/>
</dbReference>
<dbReference type="SUPFAM" id="SSF117892">
    <property type="entry name" value="Band 7/SPFH domain"/>
    <property type="match status" value="1"/>
</dbReference>
<dbReference type="InterPro" id="IPR050710">
    <property type="entry name" value="Band7/mec-2_domain"/>
</dbReference>
<keyword evidence="3 6" id="KW-0812">Transmembrane</keyword>
<evidence type="ECO:0000256" key="3">
    <source>
        <dbReference type="ARBA" id="ARBA00022692"/>
    </source>
</evidence>
<evidence type="ECO:0000256" key="2">
    <source>
        <dbReference type="ARBA" id="ARBA00006971"/>
    </source>
</evidence>
<evidence type="ECO:0000259" key="7">
    <source>
        <dbReference type="SMART" id="SM00244"/>
    </source>
</evidence>
<evidence type="ECO:0000256" key="5">
    <source>
        <dbReference type="ARBA" id="ARBA00023136"/>
    </source>
</evidence>
<keyword evidence="4 6" id="KW-1133">Transmembrane helix</keyword>
<dbReference type="InterPro" id="IPR010201">
    <property type="entry name" value="HflK"/>
</dbReference>